<feature type="region of interest" description="Disordered" evidence="1">
    <location>
        <begin position="1"/>
        <end position="48"/>
    </location>
</feature>
<dbReference type="Proteomes" id="UP000663297">
    <property type="component" value="Chromosome 3"/>
</dbReference>
<keyword evidence="4" id="KW-1185">Reference proteome</keyword>
<evidence type="ECO:0000313" key="2">
    <source>
        <dbReference type="EMBL" id="PTD09829.1"/>
    </source>
</evidence>
<name>A0A2T4H201_FUSCU</name>
<dbReference type="AlphaFoldDB" id="A0A2T4H201"/>
<evidence type="ECO:0000313" key="3">
    <source>
        <dbReference type="EMBL" id="QPC65662.1"/>
    </source>
</evidence>
<evidence type="ECO:0000313" key="4">
    <source>
        <dbReference type="Proteomes" id="UP000241587"/>
    </source>
</evidence>
<dbReference type="Proteomes" id="UP000241587">
    <property type="component" value="Unassembled WGS sequence"/>
</dbReference>
<gene>
    <name evidence="2" type="ORF">FCULG_00008970</name>
    <name evidence="3" type="ORF">HYE67_007893</name>
</gene>
<sequence>MFLDNPPYILMKDEDIETQDLGSDDDSPEEEEDNDDTVSDSDSNWGNRITPRFINKVVEWKKELHTRMSEDEY</sequence>
<feature type="compositionally biased region" description="Acidic residues" evidence="1">
    <location>
        <begin position="14"/>
        <end position="39"/>
    </location>
</feature>
<protein>
    <submittedName>
        <fullName evidence="2">Uncharacterized protein</fullName>
    </submittedName>
</protein>
<reference evidence="3" key="2">
    <citation type="submission" date="2020-11" db="EMBL/GenBank/DDBJ databases">
        <title>The chromosome-scale genome resource for two endophytic Fusarium species: F. culmorum and F. pseudograminearum.</title>
        <authorList>
            <person name="Yuan Z."/>
        </authorList>
    </citation>
    <scope>NUCLEOTIDE SEQUENCE</scope>
    <source>
        <strain evidence="3">Class2-1B</strain>
    </source>
</reference>
<accession>A0A2T4H201</accession>
<organism evidence="2 4">
    <name type="scientific">Fusarium culmorum</name>
    <dbReference type="NCBI Taxonomy" id="5516"/>
    <lineage>
        <taxon>Eukaryota</taxon>
        <taxon>Fungi</taxon>
        <taxon>Dikarya</taxon>
        <taxon>Ascomycota</taxon>
        <taxon>Pezizomycotina</taxon>
        <taxon>Sordariomycetes</taxon>
        <taxon>Hypocreomycetidae</taxon>
        <taxon>Hypocreales</taxon>
        <taxon>Nectriaceae</taxon>
        <taxon>Fusarium</taxon>
    </lineage>
</organism>
<evidence type="ECO:0000256" key="1">
    <source>
        <dbReference type="SAM" id="MobiDB-lite"/>
    </source>
</evidence>
<reference evidence="2 4" key="1">
    <citation type="submission" date="2018-02" db="EMBL/GenBank/DDBJ databases">
        <title>Fusarium culmorum secondary metabolites in fungal-bacterial-plant interactions.</title>
        <authorList>
            <person name="Schmidt R."/>
        </authorList>
    </citation>
    <scope>NUCLEOTIDE SEQUENCE [LARGE SCALE GENOMIC DNA]</scope>
    <source>
        <strain evidence="2 4">PV</strain>
    </source>
</reference>
<dbReference type="EMBL" id="PVEM01000003">
    <property type="protein sequence ID" value="PTD09829.1"/>
    <property type="molecule type" value="Genomic_DNA"/>
</dbReference>
<dbReference type="EMBL" id="CP064749">
    <property type="protein sequence ID" value="QPC65662.1"/>
    <property type="molecule type" value="Genomic_DNA"/>
</dbReference>
<proteinExistence type="predicted"/>